<name>A0A3B8W989_MARNT</name>
<sequence length="369" mass="41459">MTANHEHRRLGACDNWPRCLSSIRRVRRQHMEFGSFAEFHARPGYSQRDIFNESFEHVDQAESMGLDGVWLSESHFNPVRSVMSSPLMVASAIAGRTKRLKIGTAVHIIPLGNPLRMAEEVATLDHVSQGRFEYGVGRSGLPGSYEGYGMAYAESRQRFYEYLNIMNRAWTNERFSYSGDYYSYDNVCLTPKPFQHPHPKIRVAATTSDTFETLGTLGYPIFIGVRSLDMFQVKEQVDAYKKAWNDAGHEGPIDVSLRVPVYVSESKDDALSAPEDSFMKQFRRLGGQLAASVSRSGSEARDLRSERGAQLAEVDWERVQREKVAVGTPEMVIEQLNIMKDTLSLSGVVAEFNAGEGISKQQIATSLRL</sequence>
<feature type="domain" description="Luciferase-like" evidence="3">
    <location>
        <begin position="31"/>
        <end position="338"/>
    </location>
</feature>
<dbReference type="InterPro" id="IPR050766">
    <property type="entry name" value="Bact_Lucif_Oxidored"/>
</dbReference>
<dbReference type="Proteomes" id="UP000261325">
    <property type="component" value="Unassembled WGS sequence"/>
</dbReference>
<evidence type="ECO:0000313" key="4">
    <source>
        <dbReference type="EMBL" id="HAC26449.1"/>
    </source>
</evidence>
<reference evidence="4 5" key="1">
    <citation type="journal article" date="2018" name="Nat. Biotechnol.">
        <title>A standardized bacterial taxonomy based on genome phylogeny substantially revises the tree of life.</title>
        <authorList>
            <person name="Parks D.H."/>
            <person name="Chuvochina M."/>
            <person name="Waite D.W."/>
            <person name="Rinke C."/>
            <person name="Skarshewski A."/>
            <person name="Chaumeil P.A."/>
            <person name="Hugenholtz P."/>
        </authorList>
    </citation>
    <scope>NUCLEOTIDE SEQUENCE [LARGE SCALE GENOMIC DNA]</scope>
    <source>
        <strain evidence="4">UBA9049</strain>
    </source>
</reference>
<dbReference type="InterPro" id="IPR036661">
    <property type="entry name" value="Luciferase-like_sf"/>
</dbReference>
<organism evidence="4 5">
    <name type="scientific">Marinobacter nauticus</name>
    <name type="common">Marinobacter hydrocarbonoclasticus</name>
    <name type="synonym">Marinobacter aquaeolei</name>
    <dbReference type="NCBI Taxonomy" id="2743"/>
    <lineage>
        <taxon>Bacteria</taxon>
        <taxon>Pseudomonadati</taxon>
        <taxon>Pseudomonadota</taxon>
        <taxon>Gammaproteobacteria</taxon>
        <taxon>Pseudomonadales</taxon>
        <taxon>Marinobacteraceae</taxon>
        <taxon>Marinobacter</taxon>
    </lineage>
</organism>
<feature type="non-terminal residue" evidence="4">
    <location>
        <position position="369"/>
    </location>
</feature>
<evidence type="ECO:0000256" key="2">
    <source>
        <dbReference type="ARBA" id="ARBA00023033"/>
    </source>
</evidence>
<dbReference type="Pfam" id="PF00296">
    <property type="entry name" value="Bac_luciferase"/>
    <property type="match status" value="1"/>
</dbReference>
<dbReference type="PANTHER" id="PTHR30137:SF8">
    <property type="entry name" value="BLR5498 PROTEIN"/>
    <property type="match status" value="1"/>
</dbReference>
<dbReference type="Gene3D" id="3.20.20.30">
    <property type="entry name" value="Luciferase-like domain"/>
    <property type="match status" value="1"/>
</dbReference>
<proteinExistence type="predicted"/>
<dbReference type="GO" id="GO:0005829">
    <property type="term" value="C:cytosol"/>
    <property type="evidence" value="ECO:0007669"/>
    <property type="project" value="TreeGrafter"/>
</dbReference>
<dbReference type="EMBL" id="DLYI01000013">
    <property type="protein sequence ID" value="HAC26449.1"/>
    <property type="molecule type" value="Genomic_DNA"/>
</dbReference>
<keyword evidence="2" id="KW-0503">Monooxygenase</keyword>
<evidence type="ECO:0000259" key="3">
    <source>
        <dbReference type="Pfam" id="PF00296"/>
    </source>
</evidence>
<keyword evidence="1" id="KW-0560">Oxidoreductase</keyword>
<dbReference type="GO" id="GO:0016705">
    <property type="term" value="F:oxidoreductase activity, acting on paired donors, with incorporation or reduction of molecular oxygen"/>
    <property type="evidence" value="ECO:0007669"/>
    <property type="project" value="InterPro"/>
</dbReference>
<gene>
    <name evidence="4" type="ORF">DCF82_01295</name>
</gene>
<dbReference type="AlphaFoldDB" id="A0A3B8W989"/>
<dbReference type="PANTHER" id="PTHR30137">
    <property type="entry name" value="LUCIFERASE-LIKE MONOOXYGENASE"/>
    <property type="match status" value="1"/>
</dbReference>
<dbReference type="SUPFAM" id="SSF51679">
    <property type="entry name" value="Bacterial luciferase-like"/>
    <property type="match status" value="1"/>
</dbReference>
<evidence type="ECO:0000313" key="5">
    <source>
        <dbReference type="Proteomes" id="UP000261325"/>
    </source>
</evidence>
<dbReference type="GO" id="GO:0004497">
    <property type="term" value="F:monooxygenase activity"/>
    <property type="evidence" value="ECO:0007669"/>
    <property type="project" value="UniProtKB-KW"/>
</dbReference>
<comment type="caution">
    <text evidence="4">The sequence shown here is derived from an EMBL/GenBank/DDBJ whole genome shotgun (WGS) entry which is preliminary data.</text>
</comment>
<dbReference type="InterPro" id="IPR011251">
    <property type="entry name" value="Luciferase-like_dom"/>
</dbReference>
<evidence type="ECO:0000256" key="1">
    <source>
        <dbReference type="ARBA" id="ARBA00023002"/>
    </source>
</evidence>
<protein>
    <recommendedName>
        <fullName evidence="3">Luciferase-like domain-containing protein</fullName>
    </recommendedName>
</protein>
<accession>A0A3B8W989</accession>